<feature type="transmembrane region" description="Helical" evidence="1">
    <location>
        <begin position="116"/>
        <end position="138"/>
    </location>
</feature>
<accession>A0A9P7UWF9</accession>
<dbReference type="RefSeq" id="XP_043012374.1">
    <property type="nucleotide sequence ID" value="XM_043151280.1"/>
</dbReference>
<keyword evidence="3" id="KW-1185">Reference proteome</keyword>
<name>A0A9P7UWF9_9AGAR</name>
<evidence type="ECO:0000256" key="1">
    <source>
        <dbReference type="SAM" id="Phobius"/>
    </source>
</evidence>
<dbReference type="EMBL" id="CM032183">
    <property type="protein sequence ID" value="KAG7095904.1"/>
    <property type="molecule type" value="Genomic_DNA"/>
</dbReference>
<feature type="transmembrane region" description="Helical" evidence="1">
    <location>
        <begin position="26"/>
        <end position="56"/>
    </location>
</feature>
<keyword evidence="1" id="KW-0472">Membrane</keyword>
<reference evidence="2" key="1">
    <citation type="journal article" date="2021" name="Genome Biol. Evol.">
        <title>The assembled and annotated genome of the fairy-ring fungus Marasmius oreades.</title>
        <authorList>
            <person name="Hiltunen M."/>
            <person name="Ament-Velasquez S.L."/>
            <person name="Johannesson H."/>
        </authorList>
    </citation>
    <scope>NUCLEOTIDE SEQUENCE</scope>
    <source>
        <strain evidence="2">03SP1</strain>
    </source>
</reference>
<evidence type="ECO:0000313" key="2">
    <source>
        <dbReference type="EMBL" id="KAG7095904.1"/>
    </source>
</evidence>
<organism evidence="2 3">
    <name type="scientific">Marasmius oreades</name>
    <name type="common">fairy-ring Marasmius</name>
    <dbReference type="NCBI Taxonomy" id="181124"/>
    <lineage>
        <taxon>Eukaryota</taxon>
        <taxon>Fungi</taxon>
        <taxon>Dikarya</taxon>
        <taxon>Basidiomycota</taxon>
        <taxon>Agaricomycotina</taxon>
        <taxon>Agaricomycetes</taxon>
        <taxon>Agaricomycetidae</taxon>
        <taxon>Agaricales</taxon>
        <taxon>Marasmiineae</taxon>
        <taxon>Marasmiaceae</taxon>
        <taxon>Marasmius</taxon>
    </lineage>
</organism>
<gene>
    <name evidence="2" type="ORF">E1B28_006591</name>
</gene>
<keyword evidence="1" id="KW-0812">Transmembrane</keyword>
<keyword evidence="1" id="KW-1133">Transmembrane helix</keyword>
<dbReference type="AlphaFoldDB" id="A0A9P7UWF9"/>
<dbReference type="KEGG" id="more:E1B28_006591"/>
<proteinExistence type="predicted"/>
<dbReference type="Proteomes" id="UP001049176">
    <property type="component" value="Chromosome 3"/>
</dbReference>
<comment type="caution">
    <text evidence="2">The sequence shown here is derived from an EMBL/GenBank/DDBJ whole genome shotgun (WGS) entry which is preliminary data.</text>
</comment>
<evidence type="ECO:0000313" key="3">
    <source>
        <dbReference type="Proteomes" id="UP001049176"/>
    </source>
</evidence>
<sequence>MSASAQEDSCIVVVSIFRYHVCNKNWVTIIGLATVALEFFFYGAYAILYTICIHVLTSRKVPRYRAHCFIMTLLFLFSTIGIAVNTLIVFAQIPLYDPSGALSAQLTPYQLRNAAVVGPMMCVVASATGDVFLVISAITRRVDLDLIKPYHLSSGGATASGIPASEL</sequence>
<dbReference type="GeneID" id="66075667"/>
<feature type="transmembrane region" description="Helical" evidence="1">
    <location>
        <begin position="68"/>
        <end position="96"/>
    </location>
</feature>
<protein>
    <submittedName>
        <fullName evidence="2">Uncharacterized protein</fullName>
    </submittedName>
</protein>